<gene>
    <name evidence="1" type="ORF">FVF58_44560</name>
</gene>
<dbReference type="Proteomes" id="UP000325273">
    <property type="component" value="Unassembled WGS sequence"/>
</dbReference>
<protein>
    <submittedName>
        <fullName evidence="1">Uncharacterized protein</fullName>
    </submittedName>
</protein>
<comment type="caution">
    <text evidence="1">The sequence shown here is derived from an EMBL/GenBank/DDBJ whole genome shotgun (WGS) entry which is preliminary data.</text>
</comment>
<dbReference type="RefSeq" id="WP_149675963.1">
    <property type="nucleotide sequence ID" value="NZ_VTUZ01000058.1"/>
</dbReference>
<reference evidence="1 2" key="1">
    <citation type="submission" date="2019-08" db="EMBL/GenBank/DDBJ databases">
        <title>Paraburkholderia sp. DCY113.</title>
        <authorList>
            <person name="Kang J."/>
        </authorList>
    </citation>
    <scope>NUCLEOTIDE SEQUENCE [LARGE SCALE GENOMIC DNA]</scope>
    <source>
        <strain evidence="1 2">DCY113</strain>
    </source>
</reference>
<dbReference type="AlphaFoldDB" id="A0A5B0G775"/>
<name>A0A5B0G775_9BURK</name>
<sequence>MLGDDLKIDLESARSVLVYQDASFPTIFYYASTRPTLARSDAGYQLTLVHYDKPVNGNAGMLSLVVNLQPDDTEMDNARKELQERNQDKVLELRPIPWISGKVATAVIGGNPVFSTPSLLGENTAVLSIGLTVDQYLMLRAKENNTAASPISIVYDLSYEAFRPKFSFSVQFDESKFRDWIQKKCSANFLFISVEKLETFEELRQSGVIRVVSENLTGEAPPDGFREAFLRSLKSILVPLPRFAPAPEAGSGNWLVGFDCGAVRDVQNISKRLDTNMQVSGVVARKAFIQGAIAGLNEALASRPDIELTTGASFTRTLTVRCHDAFGGSPLDAANVAIRCANANPLTREFKDSATEWAVTLVDPPGSGSGYAYTCDLYFRERAAIPTAAVSISRDQTYLDIVPSALYTYRRYAASVADDFPWKLVKTIGLALRGPDSLVFQPGQLTLKPDTPTGSIKAFAPSRVDLDAVSVSATYTPVAGAGTPFELVLLPAGTSIFLNPFSRRVVTFRAAADFDWASITQIGIAIVVSDDSPQLWETRKLLLSRDTPQIKATYWYPIDKQFSYYAVFFRKNGKDMKTAPMNTRQSDVILSAP</sequence>
<organism evidence="1 2">
    <name type="scientific">Paraburkholderia panacisoli</name>
    <dbReference type="NCBI Taxonomy" id="2603818"/>
    <lineage>
        <taxon>Bacteria</taxon>
        <taxon>Pseudomonadati</taxon>
        <taxon>Pseudomonadota</taxon>
        <taxon>Betaproteobacteria</taxon>
        <taxon>Burkholderiales</taxon>
        <taxon>Burkholderiaceae</taxon>
        <taxon>Paraburkholderia</taxon>
    </lineage>
</organism>
<evidence type="ECO:0000313" key="2">
    <source>
        <dbReference type="Proteomes" id="UP000325273"/>
    </source>
</evidence>
<accession>A0A5B0G775</accession>
<keyword evidence="2" id="KW-1185">Reference proteome</keyword>
<evidence type="ECO:0000313" key="1">
    <source>
        <dbReference type="EMBL" id="KAA0998451.1"/>
    </source>
</evidence>
<dbReference type="EMBL" id="VTUZ01000058">
    <property type="protein sequence ID" value="KAA0998451.1"/>
    <property type="molecule type" value="Genomic_DNA"/>
</dbReference>
<proteinExistence type="predicted"/>